<keyword evidence="1" id="KW-0472">Membrane</keyword>
<accession>A0A7C3VK05</accession>
<feature type="transmembrane region" description="Helical" evidence="1">
    <location>
        <begin position="9"/>
        <end position="28"/>
    </location>
</feature>
<keyword evidence="1" id="KW-0812">Transmembrane</keyword>
<feature type="transmembrane region" description="Helical" evidence="1">
    <location>
        <begin position="100"/>
        <end position="123"/>
    </location>
</feature>
<keyword evidence="1" id="KW-1133">Transmembrane helix</keyword>
<comment type="caution">
    <text evidence="2">The sequence shown here is derived from an EMBL/GenBank/DDBJ whole genome shotgun (WGS) entry which is preliminary data.</text>
</comment>
<feature type="transmembrane region" description="Helical" evidence="1">
    <location>
        <begin position="219"/>
        <end position="238"/>
    </location>
</feature>
<dbReference type="PANTHER" id="PTHR36367:SF2">
    <property type="entry name" value="TRANSMEMBRANE PROTEIN"/>
    <property type="match status" value="1"/>
</dbReference>
<evidence type="ECO:0000313" key="2">
    <source>
        <dbReference type="EMBL" id="HGG01237.1"/>
    </source>
</evidence>
<name>A0A7C3VK05_9CYAN</name>
<sequence>MILKNTGNLLPKIVAASAWVVYVGYLLLSDLPPGPSLLHTQPETIQEALDLSLNFWFVLPAIFPHVAPVINPGLEGLFNIVVAWGLLFWGFLIDGRQQRFSIVPFLIGTAFLTNVFYLLWLAVRQDNPDVPQLPLTRAEKFTESKFLPIFLTAVVLASLAWGLWARPEFGDLTARWESLLTLISSDRLAYSFWIDMMVFWLFQGWLVKDDMVRRNYDNLGLLWVVRILPLFGLVIYFLKRPELAVVGQD</sequence>
<dbReference type="PANTHER" id="PTHR36367">
    <property type="entry name" value="TRANSMEMBRANE PROTEIN"/>
    <property type="match status" value="1"/>
</dbReference>
<feature type="transmembrane region" description="Helical" evidence="1">
    <location>
        <begin position="76"/>
        <end position="93"/>
    </location>
</feature>
<evidence type="ECO:0008006" key="3">
    <source>
        <dbReference type="Google" id="ProtNLM"/>
    </source>
</evidence>
<dbReference type="AlphaFoldDB" id="A0A7C3VK05"/>
<reference evidence="2" key="1">
    <citation type="journal article" date="2020" name="mSystems">
        <title>Genome- and Community-Level Interaction Insights into Carbon Utilization and Element Cycling Functions of Hydrothermarchaeota in Hydrothermal Sediment.</title>
        <authorList>
            <person name="Zhou Z."/>
            <person name="Liu Y."/>
            <person name="Xu W."/>
            <person name="Pan J."/>
            <person name="Luo Z.H."/>
            <person name="Li M."/>
        </authorList>
    </citation>
    <scope>NUCLEOTIDE SEQUENCE [LARGE SCALE GENOMIC DNA]</scope>
    <source>
        <strain evidence="2">SpSt-374</strain>
    </source>
</reference>
<evidence type="ECO:0000256" key="1">
    <source>
        <dbReference type="SAM" id="Phobius"/>
    </source>
</evidence>
<gene>
    <name evidence="2" type="ORF">ENR15_11460</name>
</gene>
<protein>
    <recommendedName>
        <fullName evidence="3">DUF2834 domain-containing protein</fullName>
    </recommendedName>
</protein>
<proteinExistence type="predicted"/>
<dbReference type="EMBL" id="DSPX01000118">
    <property type="protein sequence ID" value="HGG01237.1"/>
    <property type="molecule type" value="Genomic_DNA"/>
</dbReference>
<organism evidence="2">
    <name type="scientific">Planktothricoides sp. SpSt-374</name>
    <dbReference type="NCBI Taxonomy" id="2282167"/>
    <lineage>
        <taxon>Bacteria</taxon>
        <taxon>Bacillati</taxon>
        <taxon>Cyanobacteriota</taxon>
        <taxon>Cyanophyceae</taxon>
        <taxon>Oscillatoriophycideae</taxon>
        <taxon>Oscillatoriales</taxon>
        <taxon>Oscillatoriaceae</taxon>
        <taxon>Planktothricoides</taxon>
    </lineage>
</organism>
<feature type="transmembrane region" description="Helical" evidence="1">
    <location>
        <begin position="146"/>
        <end position="167"/>
    </location>
</feature>